<dbReference type="EMBL" id="RXOL01000005">
    <property type="protein sequence ID" value="RVQ66027.1"/>
    <property type="molecule type" value="Genomic_DNA"/>
</dbReference>
<evidence type="ECO:0000313" key="1">
    <source>
        <dbReference type="EMBL" id="RVQ66027.1"/>
    </source>
</evidence>
<gene>
    <name evidence="1" type="ORF">EKN06_11815</name>
</gene>
<protein>
    <submittedName>
        <fullName evidence="1">Alpha/beta hydrolase</fullName>
    </submittedName>
</protein>
<dbReference type="SUPFAM" id="SSF53474">
    <property type="entry name" value="alpha/beta-Hydrolases"/>
    <property type="match status" value="1"/>
</dbReference>
<organism evidence="1 2">
    <name type="scientific">Croceicoccus ponticola</name>
    <dbReference type="NCBI Taxonomy" id="2217664"/>
    <lineage>
        <taxon>Bacteria</taxon>
        <taxon>Pseudomonadati</taxon>
        <taxon>Pseudomonadota</taxon>
        <taxon>Alphaproteobacteria</taxon>
        <taxon>Sphingomonadales</taxon>
        <taxon>Erythrobacteraceae</taxon>
        <taxon>Croceicoccus</taxon>
    </lineage>
</organism>
<sequence length="213" mass="22894">MSVRLLFFHGWGFDSAIWDKVVAMVESFEIGFADRGYFGGFREDPSDGTVLAVAHSFGAMRVLANLPTHCAGMVAVNGFDYFAAHDGYPGVPRRVLDRMIGRFGVDPEATLSDFRMRCGASRSLPTICGDALGADLIVLRDGDCRDEAATFGAPILSLQGGADPIMPLAMRDAVFAHGQQVSRIVARDGGHLLPLTHPELCAKAILQLAERVA</sequence>
<reference evidence="1 2" key="1">
    <citation type="submission" date="2018-12" db="EMBL/GenBank/DDBJ databases">
        <title>Croceicoccus ponticola sp. nov., a lipolytic bacterium isolated from seawater.</title>
        <authorList>
            <person name="Yoon J.-H."/>
        </authorList>
    </citation>
    <scope>NUCLEOTIDE SEQUENCE [LARGE SCALE GENOMIC DNA]</scope>
    <source>
        <strain evidence="1 2">GM-16</strain>
    </source>
</reference>
<evidence type="ECO:0000313" key="2">
    <source>
        <dbReference type="Proteomes" id="UP000283003"/>
    </source>
</evidence>
<dbReference type="RefSeq" id="WP_127613129.1">
    <property type="nucleotide sequence ID" value="NZ_RXOL01000005.1"/>
</dbReference>
<dbReference type="InterPro" id="IPR029058">
    <property type="entry name" value="AB_hydrolase_fold"/>
</dbReference>
<dbReference type="OrthoDB" id="7165362at2"/>
<accession>A0A437GVU9</accession>
<proteinExistence type="predicted"/>
<dbReference type="Proteomes" id="UP000283003">
    <property type="component" value="Unassembled WGS sequence"/>
</dbReference>
<dbReference type="GO" id="GO:0016787">
    <property type="term" value="F:hydrolase activity"/>
    <property type="evidence" value="ECO:0007669"/>
    <property type="project" value="UniProtKB-KW"/>
</dbReference>
<dbReference type="AlphaFoldDB" id="A0A437GVU9"/>
<name>A0A437GVU9_9SPHN</name>
<dbReference type="Gene3D" id="3.40.50.1820">
    <property type="entry name" value="alpha/beta hydrolase"/>
    <property type="match status" value="1"/>
</dbReference>
<keyword evidence="2" id="KW-1185">Reference proteome</keyword>
<comment type="caution">
    <text evidence="1">The sequence shown here is derived from an EMBL/GenBank/DDBJ whole genome shotgun (WGS) entry which is preliminary data.</text>
</comment>
<keyword evidence="1" id="KW-0378">Hydrolase</keyword>